<keyword evidence="4" id="KW-1185">Reference proteome</keyword>
<dbReference type="OrthoDB" id="5325318at2759"/>
<dbReference type="Proteomes" id="UP000184356">
    <property type="component" value="Unassembled WGS sequence"/>
</dbReference>
<evidence type="ECO:0000256" key="1">
    <source>
        <dbReference type="ARBA" id="ARBA00006484"/>
    </source>
</evidence>
<gene>
    <name evidence="3" type="ORF">ASPSYDRAFT_57848</name>
</gene>
<evidence type="ECO:0000256" key="2">
    <source>
        <dbReference type="ARBA" id="ARBA00023002"/>
    </source>
</evidence>
<reference evidence="4" key="1">
    <citation type="journal article" date="2017" name="Genome Biol.">
        <title>Comparative genomics reveals high biological diversity and specific adaptations in the industrially and medically important fungal genus Aspergillus.</title>
        <authorList>
            <person name="de Vries R.P."/>
            <person name="Riley R."/>
            <person name="Wiebenga A."/>
            <person name="Aguilar-Osorio G."/>
            <person name="Amillis S."/>
            <person name="Uchima C.A."/>
            <person name="Anderluh G."/>
            <person name="Asadollahi M."/>
            <person name="Askin M."/>
            <person name="Barry K."/>
            <person name="Battaglia E."/>
            <person name="Bayram O."/>
            <person name="Benocci T."/>
            <person name="Braus-Stromeyer S.A."/>
            <person name="Caldana C."/>
            <person name="Canovas D."/>
            <person name="Cerqueira G.C."/>
            <person name="Chen F."/>
            <person name="Chen W."/>
            <person name="Choi C."/>
            <person name="Clum A."/>
            <person name="Dos Santos R.A."/>
            <person name="Damasio A.R."/>
            <person name="Diallinas G."/>
            <person name="Emri T."/>
            <person name="Fekete E."/>
            <person name="Flipphi M."/>
            <person name="Freyberg S."/>
            <person name="Gallo A."/>
            <person name="Gournas C."/>
            <person name="Habgood R."/>
            <person name="Hainaut M."/>
            <person name="Harispe M.L."/>
            <person name="Henrissat B."/>
            <person name="Hilden K.S."/>
            <person name="Hope R."/>
            <person name="Hossain A."/>
            <person name="Karabika E."/>
            <person name="Karaffa L."/>
            <person name="Karanyi Z."/>
            <person name="Krasevec N."/>
            <person name="Kuo A."/>
            <person name="Kusch H."/>
            <person name="LaButti K."/>
            <person name="Lagendijk E.L."/>
            <person name="Lapidus A."/>
            <person name="Levasseur A."/>
            <person name="Lindquist E."/>
            <person name="Lipzen A."/>
            <person name="Logrieco A.F."/>
            <person name="MacCabe A."/>
            <person name="Maekelae M.R."/>
            <person name="Malavazi I."/>
            <person name="Melin P."/>
            <person name="Meyer V."/>
            <person name="Mielnichuk N."/>
            <person name="Miskei M."/>
            <person name="Molnar A.P."/>
            <person name="Mule G."/>
            <person name="Ngan C.Y."/>
            <person name="Orejas M."/>
            <person name="Orosz E."/>
            <person name="Ouedraogo J.P."/>
            <person name="Overkamp K.M."/>
            <person name="Park H.-S."/>
            <person name="Perrone G."/>
            <person name="Piumi F."/>
            <person name="Punt P.J."/>
            <person name="Ram A.F."/>
            <person name="Ramon A."/>
            <person name="Rauscher S."/>
            <person name="Record E."/>
            <person name="Riano-Pachon D.M."/>
            <person name="Robert V."/>
            <person name="Roehrig J."/>
            <person name="Ruller R."/>
            <person name="Salamov A."/>
            <person name="Salih N.S."/>
            <person name="Samson R.A."/>
            <person name="Sandor E."/>
            <person name="Sanguinetti M."/>
            <person name="Schuetze T."/>
            <person name="Sepcic K."/>
            <person name="Shelest E."/>
            <person name="Sherlock G."/>
            <person name="Sophianopoulou V."/>
            <person name="Squina F.M."/>
            <person name="Sun H."/>
            <person name="Susca A."/>
            <person name="Todd R.B."/>
            <person name="Tsang A."/>
            <person name="Unkles S.E."/>
            <person name="van de Wiele N."/>
            <person name="van Rossen-Uffink D."/>
            <person name="Oliveira J.V."/>
            <person name="Vesth T.C."/>
            <person name="Visser J."/>
            <person name="Yu J.-H."/>
            <person name="Zhou M."/>
            <person name="Andersen M.R."/>
            <person name="Archer D.B."/>
            <person name="Baker S.E."/>
            <person name="Benoit I."/>
            <person name="Brakhage A.A."/>
            <person name="Braus G.H."/>
            <person name="Fischer R."/>
            <person name="Frisvad J.C."/>
            <person name="Goldman G.H."/>
            <person name="Houbraken J."/>
            <person name="Oakley B."/>
            <person name="Pocsi I."/>
            <person name="Scazzocchio C."/>
            <person name="Seiboth B."/>
            <person name="vanKuyk P.A."/>
            <person name="Wortman J."/>
            <person name="Dyer P.S."/>
            <person name="Grigoriev I.V."/>
        </authorList>
    </citation>
    <scope>NUCLEOTIDE SEQUENCE [LARGE SCALE GENOMIC DNA]</scope>
    <source>
        <strain evidence="4">CBS 593.65</strain>
    </source>
</reference>
<proteinExistence type="inferred from homology"/>
<dbReference type="InterPro" id="IPR002347">
    <property type="entry name" value="SDR_fam"/>
</dbReference>
<evidence type="ECO:0000313" key="3">
    <source>
        <dbReference type="EMBL" id="OJJ58569.1"/>
    </source>
</evidence>
<dbReference type="RefSeq" id="XP_040702375.1">
    <property type="nucleotide sequence ID" value="XM_040849438.1"/>
</dbReference>
<dbReference type="AlphaFoldDB" id="A0A1L9TGK7"/>
<dbReference type="Pfam" id="PF13561">
    <property type="entry name" value="adh_short_C2"/>
    <property type="match status" value="1"/>
</dbReference>
<evidence type="ECO:0000313" key="4">
    <source>
        <dbReference type="Proteomes" id="UP000184356"/>
    </source>
</evidence>
<dbReference type="VEuPathDB" id="FungiDB:ASPSYDRAFT_57848"/>
<dbReference type="STRING" id="1036612.A0A1L9TGK7"/>
<dbReference type="Gene3D" id="3.40.50.720">
    <property type="entry name" value="NAD(P)-binding Rossmann-like Domain"/>
    <property type="match status" value="1"/>
</dbReference>
<organism evidence="3 4">
    <name type="scientific">Aspergillus sydowii CBS 593.65</name>
    <dbReference type="NCBI Taxonomy" id="1036612"/>
    <lineage>
        <taxon>Eukaryota</taxon>
        <taxon>Fungi</taxon>
        <taxon>Dikarya</taxon>
        <taxon>Ascomycota</taxon>
        <taxon>Pezizomycotina</taxon>
        <taxon>Eurotiomycetes</taxon>
        <taxon>Eurotiomycetidae</taxon>
        <taxon>Eurotiales</taxon>
        <taxon>Aspergillaceae</taxon>
        <taxon>Aspergillus</taxon>
        <taxon>Aspergillus subgen. Nidulantes</taxon>
    </lineage>
</organism>
<sequence>MSETITSLLSLTGRVIIVTVGAVVAVTDVVLRPDEEFTHLQAEMPGRLHYYPCDVTSRQQLVHVFDQIFHTHQRVDGLITAAGICVDKPFLEHTWEDVQRQQAVNETGTFFAIQQTVRKMKEQGIKGSIVMICSQTAQHVSPGHQLTAYAGSKGFVWSLARNLAHELASAGIRVNTISPGYIATTMNLSVAARRPDLHRIFNEAPPLGRVGQPEDLKMAVLYLLSQGSSYVSGLDLVVDGGMSVTSGNFKSTL</sequence>
<dbReference type="EMBL" id="KV878586">
    <property type="protein sequence ID" value="OJJ58569.1"/>
    <property type="molecule type" value="Genomic_DNA"/>
</dbReference>
<comment type="similarity">
    <text evidence="1">Belongs to the short-chain dehydrogenases/reductases (SDR) family.</text>
</comment>
<name>A0A1L9TGK7_9EURO</name>
<dbReference type="GeneID" id="63765511"/>
<dbReference type="PANTHER" id="PTHR43008">
    <property type="entry name" value="BENZIL REDUCTASE"/>
    <property type="match status" value="1"/>
</dbReference>
<protein>
    <submittedName>
        <fullName evidence="3">Uncharacterized protein</fullName>
    </submittedName>
</protein>
<accession>A0A1L9TGK7</accession>
<dbReference type="SUPFAM" id="SSF51735">
    <property type="entry name" value="NAD(P)-binding Rossmann-fold domains"/>
    <property type="match status" value="1"/>
</dbReference>
<dbReference type="GO" id="GO:0016616">
    <property type="term" value="F:oxidoreductase activity, acting on the CH-OH group of donors, NAD or NADP as acceptor"/>
    <property type="evidence" value="ECO:0007669"/>
    <property type="project" value="UniProtKB-ARBA"/>
</dbReference>
<keyword evidence="2" id="KW-0560">Oxidoreductase</keyword>
<dbReference type="PANTHER" id="PTHR43008:SF4">
    <property type="entry name" value="CHAIN DEHYDROGENASE, PUTATIVE (AFU_ORTHOLOGUE AFUA_4G08710)-RELATED"/>
    <property type="match status" value="1"/>
</dbReference>
<dbReference type="InterPro" id="IPR036291">
    <property type="entry name" value="NAD(P)-bd_dom_sf"/>
</dbReference>
<dbReference type="PRINTS" id="PR00081">
    <property type="entry name" value="GDHRDH"/>
</dbReference>
<dbReference type="GO" id="GO:0050664">
    <property type="term" value="F:oxidoreductase activity, acting on NAD(P)H, oxygen as acceptor"/>
    <property type="evidence" value="ECO:0007669"/>
    <property type="project" value="TreeGrafter"/>
</dbReference>